<feature type="region of interest" description="Disordered" evidence="5">
    <location>
        <begin position="334"/>
        <end position="358"/>
    </location>
</feature>
<dbReference type="Proteomes" id="UP001150538">
    <property type="component" value="Unassembled WGS sequence"/>
</dbReference>
<keyword evidence="2 6" id="KW-0812">Transmembrane</keyword>
<evidence type="ECO:0000256" key="4">
    <source>
        <dbReference type="ARBA" id="ARBA00023136"/>
    </source>
</evidence>
<reference evidence="7" key="1">
    <citation type="submission" date="2022-07" db="EMBL/GenBank/DDBJ databases">
        <title>Phylogenomic reconstructions and comparative analyses of Kickxellomycotina fungi.</title>
        <authorList>
            <person name="Reynolds N.K."/>
            <person name="Stajich J.E."/>
            <person name="Barry K."/>
            <person name="Grigoriev I.V."/>
            <person name="Crous P."/>
            <person name="Smith M.E."/>
        </authorList>
    </citation>
    <scope>NUCLEOTIDE SEQUENCE</scope>
    <source>
        <strain evidence="7">NBRC 100468</strain>
    </source>
</reference>
<keyword evidence="3 6" id="KW-1133">Transmembrane helix</keyword>
<feature type="transmembrane region" description="Helical" evidence="6">
    <location>
        <begin position="244"/>
        <end position="268"/>
    </location>
</feature>
<evidence type="ECO:0000256" key="2">
    <source>
        <dbReference type="ARBA" id="ARBA00022692"/>
    </source>
</evidence>
<dbReference type="EMBL" id="JANBPU010000039">
    <property type="protein sequence ID" value="KAJ1918717.1"/>
    <property type="molecule type" value="Genomic_DNA"/>
</dbReference>
<dbReference type="GO" id="GO:0004930">
    <property type="term" value="F:G protein-coupled receptor activity"/>
    <property type="evidence" value="ECO:0007669"/>
    <property type="project" value="TreeGrafter"/>
</dbReference>
<dbReference type="GO" id="GO:0007189">
    <property type="term" value="P:adenylate cyclase-activating G protein-coupled receptor signaling pathway"/>
    <property type="evidence" value="ECO:0007669"/>
    <property type="project" value="TreeGrafter"/>
</dbReference>
<feature type="transmembrane region" description="Helical" evidence="6">
    <location>
        <begin position="163"/>
        <end position="189"/>
    </location>
</feature>
<dbReference type="PANTHER" id="PTHR23112:SF0">
    <property type="entry name" value="TRANSMEMBRANE PROTEIN 116"/>
    <property type="match status" value="1"/>
</dbReference>
<feature type="transmembrane region" description="Helical" evidence="6">
    <location>
        <begin position="118"/>
        <end position="137"/>
    </location>
</feature>
<dbReference type="PANTHER" id="PTHR23112">
    <property type="entry name" value="G PROTEIN-COUPLED RECEPTOR 157-RELATED"/>
    <property type="match status" value="1"/>
</dbReference>
<evidence type="ECO:0000313" key="7">
    <source>
        <dbReference type="EMBL" id="KAJ1918717.1"/>
    </source>
</evidence>
<organism evidence="7 8">
    <name type="scientific">Mycoemilia scoparia</name>
    <dbReference type="NCBI Taxonomy" id="417184"/>
    <lineage>
        <taxon>Eukaryota</taxon>
        <taxon>Fungi</taxon>
        <taxon>Fungi incertae sedis</taxon>
        <taxon>Zoopagomycota</taxon>
        <taxon>Kickxellomycotina</taxon>
        <taxon>Kickxellomycetes</taxon>
        <taxon>Kickxellales</taxon>
        <taxon>Kickxellaceae</taxon>
        <taxon>Mycoemilia</taxon>
    </lineage>
</organism>
<feature type="transmembrane region" description="Helical" evidence="6">
    <location>
        <begin position="82"/>
        <end position="106"/>
    </location>
</feature>
<feature type="transmembrane region" description="Helical" evidence="6">
    <location>
        <begin position="12"/>
        <end position="38"/>
    </location>
</feature>
<comment type="subcellular location">
    <subcellularLocation>
        <location evidence="1">Membrane</location>
        <topology evidence="1">Multi-pass membrane protein</topology>
    </subcellularLocation>
</comment>
<name>A0A9W8A420_9FUNG</name>
<keyword evidence="4 6" id="KW-0472">Membrane</keyword>
<accession>A0A9W8A420</accession>
<protein>
    <submittedName>
        <fullName evidence="7">Uncharacterized protein</fullName>
    </submittedName>
</protein>
<evidence type="ECO:0000313" key="8">
    <source>
        <dbReference type="Proteomes" id="UP001150538"/>
    </source>
</evidence>
<dbReference type="AlphaFoldDB" id="A0A9W8A420"/>
<gene>
    <name evidence="7" type="ORF">H4219_002439</name>
</gene>
<comment type="caution">
    <text evidence="7">The sequence shown here is derived from an EMBL/GenBank/DDBJ whole genome shotgun (WGS) entry which is preliminary data.</text>
</comment>
<evidence type="ECO:0000256" key="3">
    <source>
        <dbReference type="ARBA" id="ARBA00022989"/>
    </source>
</evidence>
<evidence type="ECO:0000256" key="5">
    <source>
        <dbReference type="SAM" id="MobiDB-lite"/>
    </source>
</evidence>
<evidence type="ECO:0000256" key="6">
    <source>
        <dbReference type="SAM" id="Phobius"/>
    </source>
</evidence>
<feature type="transmembrane region" description="Helical" evidence="6">
    <location>
        <begin position="50"/>
        <end position="70"/>
    </location>
</feature>
<keyword evidence="8" id="KW-1185">Reference proteome</keyword>
<feature type="transmembrane region" description="Helical" evidence="6">
    <location>
        <begin position="274"/>
        <end position="295"/>
    </location>
</feature>
<proteinExistence type="predicted"/>
<dbReference type="GO" id="GO:0005886">
    <property type="term" value="C:plasma membrane"/>
    <property type="evidence" value="ECO:0007669"/>
    <property type="project" value="TreeGrafter"/>
</dbReference>
<evidence type="ECO:0000256" key="1">
    <source>
        <dbReference type="ARBA" id="ARBA00004141"/>
    </source>
</evidence>
<sequence length="395" mass="45858">MPYRTLIVNRLLVLSISGVSVLFCSIALAIYAFLFWWNRQYVNHSITRQSAVLLFVSMLFAIHTLLIVTVAHQEASCLAIGFMFRATTLMFHWMCFFTIFLIQLVVIHRVKAPIRYEIWFYFAAFILAVGPSLYTLAHRENGLRLYNNSYCGYRLFGDPRTIVIWWLTQFLWIILALVLSIVSLCLVLLKVRSNIRKLQNSTNVSLTRHRGSSGMSETQRTLADIHSYQAEYSAKVLRTLFKRLIWIQAIPAITQLVYIFTTIIDFAANTVVSSVYYIGHILLVSQGALMAIIFCTEPRVRVALRAFKDDFFRKWYNDQKAYWNLHSRCEQEPRRESMLQKPNQNTDTENTSDNSGTVISHSSKAALHRIDLERRPEFESLRGRVAYYICKKFLA</sequence>
<feature type="compositionally biased region" description="Polar residues" evidence="5">
    <location>
        <begin position="340"/>
        <end position="358"/>
    </location>
</feature>